<keyword evidence="10" id="KW-0732">Signal</keyword>
<feature type="domain" description="TonB-dependent receptor plug" evidence="12">
    <location>
        <begin position="73"/>
        <end position="192"/>
    </location>
</feature>
<keyword evidence="4 8" id="KW-0812">Transmembrane</keyword>
<evidence type="ECO:0000313" key="14">
    <source>
        <dbReference type="Proteomes" id="UP000056905"/>
    </source>
</evidence>
<dbReference type="InterPro" id="IPR037066">
    <property type="entry name" value="Plug_dom_sf"/>
</dbReference>
<protein>
    <submittedName>
        <fullName evidence="13">TonB-dependent receptor</fullName>
    </submittedName>
</protein>
<gene>
    <name evidence="13" type="ORF">AQ619_05465</name>
</gene>
<dbReference type="Gene3D" id="2.170.130.10">
    <property type="entry name" value="TonB-dependent receptor, plug domain"/>
    <property type="match status" value="1"/>
</dbReference>
<comment type="subcellular location">
    <subcellularLocation>
        <location evidence="1 8">Cell outer membrane</location>
        <topology evidence="1 8">Multi-pass membrane protein</topology>
    </subcellularLocation>
</comment>
<reference evidence="13 14" key="1">
    <citation type="submission" date="2015-10" db="EMBL/GenBank/DDBJ databases">
        <title>Conservation of the essential genome among Caulobacter and Brevundimonas species.</title>
        <authorList>
            <person name="Scott D."/>
            <person name="Ely B."/>
        </authorList>
    </citation>
    <scope>NUCLEOTIDE SEQUENCE [LARGE SCALE GENOMIC DNA]</scope>
    <source>
        <strain evidence="13 14">CB4</strain>
    </source>
</reference>
<evidence type="ECO:0000256" key="10">
    <source>
        <dbReference type="SAM" id="SignalP"/>
    </source>
</evidence>
<dbReference type="InterPro" id="IPR039426">
    <property type="entry name" value="TonB-dep_rcpt-like"/>
</dbReference>
<dbReference type="Pfam" id="PF00593">
    <property type="entry name" value="TonB_dep_Rec_b-barrel"/>
    <property type="match status" value="1"/>
</dbReference>
<keyword evidence="6 8" id="KW-0472">Membrane</keyword>
<evidence type="ECO:0000256" key="6">
    <source>
        <dbReference type="ARBA" id="ARBA00023136"/>
    </source>
</evidence>
<dbReference type="EMBL" id="CP013002">
    <property type="protein sequence ID" value="ALL12847.1"/>
    <property type="molecule type" value="Genomic_DNA"/>
</dbReference>
<evidence type="ECO:0000313" key="13">
    <source>
        <dbReference type="EMBL" id="ALL12847.1"/>
    </source>
</evidence>
<dbReference type="PANTHER" id="PTHR47234:SF2">
    <property type="entry name" value="TONB-DEPENDENT RECEPTOR"/>
    <property type="match status" value="1"/>
</dbReference>
<keyword evidence="14" id="KW-1185">Reference proteome</keyword>
<evidence type="ECO:0000256" key="1">
    <source>
        <dbReference type="ARBA" id="ARBA00004571"/>
    </source>
</evidence>
<dbReference type="KEGG" id="chq:AQ619_05465"/>
<evidence type="ECO:0000256" key="7">
    <source>
        <dbReference type="ARBA" id="ARBA00023237"/>
    </source>
</evidence>
<evidence type="ECO:0000256" key="9">
    <source>
        <dbReference type="RuleBase" id="RU003357"/>
    </source>
</evidence>
<evidence type="ECO:0000256" key="5">
    <source>
        <dbReference type="ARBA" id="ARBA00023077"/>
    </source>
</evidence>
<accession>A0A0P0NY24</accession>
<evidence type="ECO:0000259" key="11">
    <source>
        <dbReference type="Pfam" id="PF00593"/>
    </source>
</evidence>
<dbReference type="AlphaFoldDB" id="A0A0P0NY24"/>
<comment type="similarity">
    <text evidence="8 9">Belongs to the TonB-dependent receptor family.</text>
</comment>
<dbReference type="SUPFAM" id="SSF56935">
    <property type="entry name" value="Porins"/>
    <property type="match status" value="1"/>
</dbReference>
<dbReference type="Pfam" id="PF07715">
    <property type="entry name" value="Plug"/>
    <property type="match status" value="1"/>
</dbReference>
<dbReference type="OrthoDB" id="7051241at2"/>
<dbReference type="InterPro" id="IPR036942">
    <property type="entry name" value="Beta-barrel_TonB_sf"/>
</dbReference>
<evidence type="ECO:0000256" key="3">
    <source>
        <dbReference type="ARBA" id="ARBA00022452"/>
    </source>
</evidence>
<sequence length="995" mass="107247">MGIHGGVSVMSNHRKHLLATTVMAGLAVTAFAPTLALAQAAAPLPTTADKPADVTEIEELVVTGSRIKRSEFNSPDPIQVISAEQGKLKGISTAAGLLQTSTIASGSPQVTSAISSAFVTDGGPGAETISLRGLGANRTLVLVNGRRTGPAGVRGGVSSVDLNVIPVSAIDRVDILKDGASSIYGSDAVAGVVNIITKRDTEGFEIDAFVSQPQDKGGEQSRGSISWGKTFDRGFLNVSYDYSKTAEQRIGDRSYTNCGRQYITDSSGKRKDTIDPRTGSAQCRDLLYDQIWLYDFSFAGLDGKLQFDYDGKLGGLIPRVPPGQAANYPGAPAGFYTVGYSDDPQAADNGVLDFNSPFNLESSLVPRNERSTIYAQGAFDITDSVEAYGELLLNRRATKSNGYRQFWSYFYTGDIDPFSKGFTGDFILSPTPVTNRARDGQRVDYQRFVGGLRGDFGKIDFLKGWDWDIFSQYSHSKGVYSRDVILKDAVDIGAFRTGSCAGQTTPISKKKCVDVSWVTPDFLAGKYTAAEEAFLFDNEAGKTIYKQLVIEGSTSGSLFKLPAGDVGAAFGFHYRKDSINDTPGAVTLAGNVWGSSTAGITKGDDLAREFFGELSIPLLKGLPFAENVELSLSGRHTKVNSYGEDDTYKVGLNWQIVPSLRLRATKGTSFRAPALFELYKNAETSFASQRTLDPCIRWATNLAQGNLPQYVANNCAAAGIPGTHSGAGSSATITAGGGKGALEAETSKAVTYGVIWTPSFANLNVAVDYFEIEVNDEITQLGAARIVSGCYRSLSFPNDPLCKLFTRTPGSNLINKVTNNYLNIAEQANRGIDLTVRYGQDLPWDTRLTVDLQSTWQLEDTTALFAGTTIDKNGFVGDPDWTGQLNFRLVKGDWTGFWGVDMVGKASDAEDYADKNAAGTTFYKIHTEFTAYHSLSLQKKFDDWSVLGGVANVFNEAPPAVSRGQGNYSTVGTSVLASQYDYYGRRVFLNITARF</sequence>
<dbReference type="STRING" id="69395.AQ619_05465"/>
<dbReference type="InterPro" id="IPR012910">
    <property type="entry name" value="Plug_dom"/>
</dbReference>
<feature type="signal peptide" evidence="10">
    <location>
        <begin position="1"/>
        <end position="32"/>
    </location>
</feature>
<proteinExistence type="inferred from homology"/>
<dbReference type="GO" id="GO:0009279">
    <property type="term" value="C:cell outer membrane"/>
    <property type="evidence" value="ECO:0007669"/>
    <property type="project" value="UniProtKB-SubCell"/>
</dbReference>
<keyword evidence="5 9" id="KW-0798">TonB box</keyword>
<organism evidence="13 14">
    <name type="scientific">Caulobacter henricii</name>
    <dbReference type="NCBI Taxonomy" id="69395"/>
    <lineage>
        <taxon>Bacteria</taxon>
        <taxon>Pseudomonadati</taxon>
        <taxon>Pseudomonadota</taxon>
        <taxon>Alphaproteobacteria</taxon>
        <taxon>Caulobacterales</taxon>
        <taxon>Caulobacteraceae</taxon>
        <taxon>Caulobacter</taxon>
    </lineage>
</organism>
<feature type="chain" id="PRO_5006052501" evidence="10">
    <location>
        <begin position="33"/>
        <end position="995"/>
    </location>
</feature>
<dbReference type="Proteomes" id="UP000056905">
    <property type="component" value="Chromosome"/>
</dbReference>
<feature type="domain" description="TonB-dependent receptor-like beta-barrel" evidence="11">
    <location>
        <begin position="399"/>
        <end position="953"/>
    </location>
</feature>
<keyword evidence="13" id="KW-0675">Receptor</keyword>
<name>A0A0P0NY24_9CAUL</name>
<evidence type="ECO:0000256" key="8">
    <source>
        <dbReference type="PROSITE-ProRule" id="PRU01360"/>
    </source>
</evidence>
<keyword evidence="3 8" id="KW-1134">Transmembrane beta strand</keyword>
<evidence type="ECO:0000259" key="12">
    <source>
        <dbReference type="Pfam" id="PF07715"/>
    </source>
</evidence>
<dbReference type="InterPro" id="IPR000531">
    <property type="entry name" value="Beta-barrel_TonB"/>
</dbReference>
<dbReference type="PANTHER" id="PTHR47234">
    <property type="match status" value="1"/>
</dbReference>
<keyword evidence="7 8" id="KW-0998">Cell outer membrane</keyword>
<evidence type="ECO:0000256" key="4">
    <source>
        <dbReference type="ARBA" id="ARBA00022692"/>
    </source>
</evidence>
<dbReference type="Gene3D" id="2.40.170.20">
    <property type="entry name" value="TonB-dependent receptor, beta-barrel domain"/>
    <property type="match status" value="1"/>
</dbReference>
<evidence type="ECO:0000256" key="2">
    <source>
        <dbReference type="ARBA" id="ARBA00022448"/>
    </source>
</evidence>
<dbReference type="PROSITE" id="PS52016">
    <property type="entry name" value="TONB_DEPENDENT_REC_3"/>
    <property type="match status" value="1"/>
</dbReference>
<keyword evidence="2 8" id="KW-0813">Transport</keyword>